<dbReference type="STRING" id="572036.SAMN05661099_0247"/>
<reference evidence="2" key="1">
    <citation type="submission" date="2017-02" db="EMBL/GenBank/DDBJ databases">
        <authorList>
            <person name="Varghese N."/>
            <person name="Submissions S."/>
        </authorList>
    </citation>
    <scope>NUCLEOTIDE SEQUENCE [LARGE SCALE GENOMIC DNA]</scope>
    <source>
        <strain evidence="2">DSM 22385</strain>
    </source>
</reference>
<evidence type="ECO:0000313" key="1">
    <source>
        <dbReference type="EMBL" id="SKB29228.1"/>
    </source>
</evidence>
<proteinExistence type="predicted"/>
<protein>
    <submittedName>
        <fullName evidence="1">Uncharacterized protein</fullName>
    </submittedName>
</protein>
<dbReference type="RefSeq" id="WP_079700750.1">
    <property type="nucleotide sequence ID" value="NZ_FUYR01000001.1"/>
</dbReference>
<sequence length="113" mass="12573">MKHTILTIIGVIIITFLGGCEKLGSQLCGGSDPINELPWLKQEINRLSASPNCNSISRSTYKEQTVYIFTNCEPNVNSIPFLYNCDGVKLELTPSDYQALNFTGSIELIWKSN</sequence>
<dbReference type="OrthoDB" id="880459at2"/>
<dbReference type="EMBL" id="FUYR01000001">
    <property type="protein sequence ID" value="SKB29228.1"/>
    <property type="molecule type" value="Genomic_DNA"/>
</dbReference>
<organism evidence="1 2">
    <name type="scientific">Daejeonella lutea</name>
    <dbReference type="NCBI Taxonomy" id="572036"/>
    <lineage>
        <taxon>Bacteria</taxon>
        <taxon>Pseudomonadati</taxon>
        <taxon>Bacteroidota</taxon>
        <taxon>Sphingobacteriia</taxon>
        <taxon>Sphingobacteriales</taxon>
        <taxon>Sphingobacteriaceae</taxon>
        <taxon>Daejeonella</taxon>
    </lineage>
</organism>
<keyword evidence="2" id="KW-1185">Reference proteome</keyword>
<evidence type="ECO:0000313" key="2">
    <source>
        <dbReference type="Proteomes" id="UP000189981"/>
    </source>
</evidence>
<name>A0A1T5A2N6_9SPHI</name>
<dbReference type="Proteomes" id="UP000189981">
    <property type="component" value="Unassembled WGS sequence"/>
</dbReference>
<gene>
    <name evidence="1" type="ORF">SAMN05661099_0247</name>
</gene>
<dbReference type="AlphaFoldDB" id="A0A1T5A2N6"/>
<dbReference type="PROSITE" id="PS51257">
    <property type="entry name" value="PROKAR_LIPOPROTEIN"/>
    <property type="match status" value="1"/>
</dbReference>
<accession>A0A1T5A2N6</accession>